<comment type="caution">
    <text evidence="2">The sequence shown here is derived from an EMBL/GenBank/DDBJ whole genome shotgun (WGS) entry which is preliminary data.</text>
</comment>
<evidence type="ECO:0000313" key="3">
    <source>
        <dbReference type="Proteomes" id="UP000324800"/>
    </source>
</evidence>
<feature type="compositionally biased region" description="Polar residues" evidence="1">
    <location>
        <begin position="19"/>
        <end position="41"/>
    </location>
</feature>
<feature type="region of interest" description="Disordered" evidence="1">
    <location>
        <begin position="1"/>
        <end position="43"/>
    </location>
</feature>
<reference evidence="2 3" key="1">
    <citation type="submission" date="2019-03" db="EMBL/GenBank/DDBJ databases">
        <title>Single cell metagenomics reveals metabolic interactions within the superorganism composed of flagellate Streblomastix strix and complex community of Bacteroidetes bacteria on its surface.</title>
        <authorList>
            <person name="Treitli S.C."/>
            <person name="Kolisko M."/>
            <person name="Husnik F."/>
            <person name="Keeling P."/>
            <person name="Hampl V."/>
        </authorList>
    </citation>
    <scope>NUCLEOTIDE SEQUENCE [LARGE SCALE GENOMIC DNA]</scope>
    <source>
        <strain evidence="2">ST1C</strain>
    </source>
</reference>
<feature type="compositionally biased region" description="Acidic residues" evidence="1">
    <location>
        <begin position="78"/>
        <end position="89"/>
    </location>
</feature>
<proteinExistence type="predicted"/>
<accession>A0A5J4WDM5</accession>
<sequence length="102" mass="11628">MIKKISTSTQHTHHHSHYSEGTNDSQTNINSNQSPNNSVKFNQHPKILSLAELPDHLRPQKNVSEILMKNINSKMEALLDDEEEEDGELVDQKIDKDQNIGK</sequence>
<dbReference type="Proteomes" id="UP000324800">
    <property type="component" value="Unassembled WGS sequence"/>
</dbReference>
<dbReference type="EMBL" id="SNRW01002429">
    <property type="protein sequence ID" value="KAA6392796.1"/>
    <property type="molecule type" value="Genomic_DNA"/>
</dbReference>
<name>A0A5J4WDM5_9EUKA</name>
<feature type="region of interest" description="Disordered" evidence="1">
    <location>
        <begin position="78"/>
        <end position="102"/>
    </location>
</feature>
<organism evidence="2 3">
    <name type="scientific">Streblomastix strix</name>
    <dbReference type="NCBI Taxonomy" id="222440"/>
    <lineage>
        <taxon>Eukaryota</taxon>
        <taxon>Metamonada</taxon>
        <taxon>Preaxostyla</taxon>
        <taxon>Oxymonadida</taxon>
        <taxon>Streblomastigidae</taxon>
        <taxon>Streblomastix</taxon>
    </lineage>
</organism>
<protein>
    <submittedName>
        <fullName evidence="2">Uncharacterized protein</fullName>
    </submittedName>
</protein>
<feature type="compositionally biased region" description="Low complexity" evidence="1">
    <location>
        <begin position="1"/>
        <end position="10"/>
    </location>
</feature>
<dbReference type="AlphaFoldDB" id="A0A5J4WDM5"/>
<evidence type="ECO:0000313" key="2">
    <source>
        <dbReference type="EMBL" id="KAA6392796.1"/>
    </source>
</evidence>
<feature type="compositionally biased region" description="Basic and acidic residues" evidence="1">
    <location>
        <begin position="90"/>
        <end position="102"/>
    </location>
</feature>
<gene>
    <name evidence="2" type="ORF">EZS28_011677</name>
</gene>
<evidence type="ECO:0000256" key="1">
    <source>
        <dbReference type="SAM" id="MobiDB-lite"/>
    </source>
</evidence>